<dbReference type="CDD" id="cd00086">
    <property type="entry name" value="homeodomain"/>
    <property type="match status" value="1"/>
</dbReference>
<keyword evidence="1 2" id="KW-0539">Nucleus</keyword>
<dbReference type="OrthoDB" id="2597009at2759"/>
<dbReference type="EMBL" id="CAKXYY010000003">
    <property type="protein sequence ID" value="CAH2351226.1"/>
    <property type="molecule type" value="Genomic_DNA"/>
</dbReference>
<dbReference type="InterPro" id="IPR001356">
    <property type="entry name" value="HD"/>
</dbReference>
<evidence type="ECO:0000256" key="1">
    <source>
        <dbReference type="PROSITE-ProRule" id="PRU00108"/>
    </source>
</evidence>
<feature type="DNA-binding region" description="Homeobox" evidence="1">
    <location>
        <begin position="28"/>
        <end position="87"/>
    </location>
</feature>
<name>A0A9P0QL96_9ASCO</name>
<dbReference type="SUPFAM" id="SSF46689">
    <property type="entry name" value="Homeodomain-like"/>
    <property type="match status" value="1"/>
</dbReference>
<organism evidence="4 5">
    <name type="scientific">[Candida] railenensis</name>
    <dbReference type="NCBI Taxonomy" id="45579"/>
    <lineage>
        <taxon>Eukaryota</taxon>
        <taxon>Fungi</taxon>
        <taxon>Dikarya</taxon>
        <taxon>Ascomycota</taxon>
        <taxon>Saccharomycotina</taxon>
        <taxon>Pichiomycetes</taxon>
        <taxon>Debaryomycetaceae</taxon>
        <taxon>Kurtzmaniella</taxon>
    </lineage>
</organism>
<proteinExistence type="predicted"/>
<dbReference type="InterPro" id="IPR009057">
    <property type="entry name" value="Homeodomain-like_sf"/>
</dbReference>
<keyword evidence="1 2" id="KW-0238">DNA-binding</keyword>
<dbReference type="SMART" id="SM00389">
    <property type="entry name" value="HOX"/>
    <property type="match status" value="1"/>
</dbReference>
<reference evidence="4" key="1">
    <citation type="submission" date="2022-03" db="EMBL/GenBank/DDBJ databases">
        <authorList>
            <person name="Legras J.-L."/>
            <person name="Devillers H."/>
            <person name="Grondin C."/>
        </authorList>
    </citation>
    <scope>NUCLEOTIDE SEQUENCE</scope>
    <source>
        <strain evidence="4">CLIB 1423</strain>
    </source>
</reference>
<accession>A0A9P0QL96</accession>
<feature type="domain" description="Homeobox" evidence="3">
    <location>
        <begin position="26"/>
        <end position="86"/>
    </location>
</feature>
<dbReference type="Pfam" id="PF00046">
    <property type="entry name" value="Homeodomain"/>
    <property type="match status" value="1"/>
</dbReference>
<keyword evidence="5" id="KW-1185">Reference proteome</keyword>
<keyword evidence="1 2" id="KW-0371">Homeobox</keyword>
<evidence type="ECO:0000313" key="5">
    <source>
        <dbReference type="Proteomes" id="UP000837801"/>
    </source>
</evidence>
<dbReference type="Proteomes" id="UP000837801">
    <property type="component" value="Unassembled WGS sequence"/>
</dbReference>
<dbReference type="GO" id="GO:0003677">
    <property type="term" value="F:DNA binding"/>
    <property type="evidence" value="ECO:0007669"/>
    <property type="project" value="UniProtKB-UniRule"/>
</dbReference>
<sequence>MFVFSTWLVSAKSAGYTSYSPSRLRTSSARGRPAFSTHAREHLELSFRANPAPTKFQCMEIKEITKLSYEQVRTWFNNKRRRTKKDESGYFIHENHYIVSINQFSNT</sequence>
<dbReference type="PROSITE" id="PS50071">
    <property type="entry name" value="HOMEOBOX_2"/>
    <property type="match status" value="1"/>
</dbReference>
<dbReference type="AlphaFoldDB" id="A0A9P0QL96"/>
<gene>
    <name evidence="4" type="ORF">CLIB1423_03S01508</name>
</gene>
<evidence type="ECO:0000259" key="3">
    <source>
        <dbReference type="PROSITE" id="PS50071"/>
    </source>
</evidence>
<comment type="caution">
    <text evidence="4">The sequence shown here is derived from an EMBL/GenBank/DDBJ whole genome shotgun (WGS) entry which is preliminary data.</text>
</comment>
<dbReference type="Gene3D" id="1.10.10.60">
    <property type="entry name" value="Homeodomain-like"/>
    <property type="match status" value="1"/>
</dbReference>
<comment type="subcellular location">
    <subcellularLocation>
        <location evidence="1 2">Nucleus</location>
    </subcellularLocation>
</comment>
<protein>
    <recommendedName>
        <fullName evidence="3">Homeobox domain-containing protein</fullName>
    </recommendedName>
</protein>
<dbReference type="GO" id="GO:0005634">
    <property type="term" value="C:nucleus"/>
    <property type="evidence" value="ECO:0007669"/>
    <property type="project" value="UniProtKB-SubCell"/>
</dbReference>
<evidence type="ECO:0000256" key="2">
    <source>
        <dbReference type="RuleBase" id="RU000682"/>
    </source>
</evidence>
<evidence type="ECO:0000313" key="4">
    <source>
        <dbReference type="EMBL" id="CAH2351226.1"/>
    </source>
</evidence>